<evidence type="ECO:0000256" key="1">
    <source>
        <dbReference type="SAM" id="Phobius"/>
    </source>
</evidence>
<sequence>MTSTPSKSRVPLAAALTETFGFSPLIASCLAVALLAILASAVVWLVLSAPPRRLTITSGPAGSSFQRYAERYKEQLAKHGVTLEIRPSGGSLDNLQRLAAADSGVDIGFVQGGLTQGKAPAGLRSLGSVAYQPLWVFYRGEARITRLSALAGKRIGVDASGSGTHALALALLQANGITGKSTVLVDEAAEMAATDLLAGKLDAVFLMGDSAPLQILRTLIRAPGVQLFNFVQADAYTRRYAYLNKIILPEGSIDLGTDLPAQDVALVGPTVELIARAGLNSAISDLLLGTAQEVHAKAGLLQKQGEFPAPIAQEFPLSDDAVRFYKSGKGWLYQTISSFWLASLLNRLLVVIVPLILVLVPTLRFLPVVYRWRILLRIYRCYRPLLRLERESQAVLTDEQRGALLNRLDDIEHTVDGLKVPASFANQFYDLHHHIAFVRARLKGVAWLGAGQTGRGPGRVT</sequence>
<dbReference type="Pfam" id="PF16868">
    <property type="entry name" value="NMT1_3"/>
    <property type="match status" value="1"/>
</dbReference>
<dbReference type="AlphaFoldDB" id="A0A8F9TWA4"/>
<name>A0A8F9TWA4_9BACT</name>
<keyword evidence="3" id="KW-1185">Reference proteome</keyword>
<reference evidence="2" key="1">
    <citation type="submission" date="2021-08" db="EMBL/GenBank/DDBJ databases">
        <title>Genome of a novel bacterium of the phylum Verrucomicrobia, Oleiharenicola sp. KSB-15.</title>
        <authorList>
            <person name="Chung J.-H."/>
            <person name="Ahn J.-H."/>
            <person name="Yoon Y."/>
            <person name="Kim D.-Y."/>
            <person name="An S.-H."/>
            <person name="Park I."/>
            <person name="Yeon J."/>
        </authorList>
    </citation>
    <scope>NUCLEOTIDE SEQUENCE</scope>
    <source>
        <strain evidence="2">KSB-15</strain>
    </source>
</reference>
<dbReference type="EMBL" id="CP080507">
    <property type="protein sequence ID" value="QYM78737.1"/>
    <property type="molecule type" value="Genomic_DNA"/>
</dbReference>
<dbReference type="KEGG" id="ole:K0B96_15755"/>
<keyword evidence="1" id="KW-0472">Membrane</keyword>
<dbReference type="PANTHER" id="PTHR42941:SF1">
    <property type="entry name" value="SLL1037 PROTEIN"/>
    <property type="match status" value="1"/>
</dbReference>
<protein>
    <submittedName>
        <fullName evidence="2">ABC transporter substrate-binding protein</fullName>
    </submittedName>
</protein>
<dbReference type="RefSeq" id="WP_220161841.1">
    <property type="nucleotide sequence ID" value="NZ_CP080507.1"/>
</dbReference>
<dbReference type="Proteomes" id="UP000825051">
    <property type="component" value="Chromosome"/>
</dbReference>
<gene>
    <name evidence="2" type="ORF">K0B96_15755</name>
</gene>
<dbReference type="PANTHER" id="PTHR42941">
    <property type="entry name" value="SLL1037 PROTEIN"/>
    <property type="match status" value="1"/>
</dbReference>
<dbReference type="SUPFAM" id="SSF53850">
    <property type="entry name" value="Periplasmic binding protein-like II"/>
    <property type="match status" value="1"/>
</dbReference>
<dbReference type="PROSITE" id="PS51257">
    <property type="entry name" value="PROKAR_LIPOPROTEIN"/>
    <property type="match status" value="1"/>
</dbReference>
<evidence type="ECO:0000313" key="3">
    <source>
        <dbReference type="Proteomes" id="UP000825051"/>
    </source>
</evidence>
<organism evidence="2 3">
    <name type="scientific">Horticoccus luteus</name>
    <dbReference type="NCBI Taxonomy" id="2862869"/>
    <lineage>
        <taxon>Bacteria</taxon>
        <taxon>Pseudomonadati</taxon>
        <taxon>Verrucomicrobiota</taxon>
        <taxon>Opitutia</taxon>
        <taxon>Opitutales</taxon>
        <taxon>Opitutaceae</taxon>
        <taxon>Horticoccus</taxon>
    </lineage>
</organism>
<keyword evidence="1" id="KW-0812">Transmembrane</keyword>
<accession>A0A8F9TWA4</accession>
<keyword evidence="1" id="KW-1133">Transmembrane helix</keyword>
<evidence type="ECO:0000313" key="2">
    <source>
        <dbReference type="EMBL" id="QYM78737.1"/>
    </source>
</evidence>
<dbReference type="InterPro" id="IPR011852">
    <property type="entry name" value="TRAP_TAXI"/>
</dbReference>
<feature type="transmembrane region" description="Helical" evidence="1">
    <location>
        <begin position="348"/>
        <end position="370"/>
    </location>
</feature>
<feature type="transmembrane region" description="Helical" evidence="1">
    <location>
        <begin position="20"/>
        <end position="47"/>
    </location>
</feature>
<proteinExistence type="predicted"/>
<dbReference type="Gene3D" id="3.40.190.10">
    <property type="entry name" value="Periplasmic binding protein-like II"/>
    <property type="match status" value="2"/>
</dbReference>